<keyword evidence="1" id="KW-0812">Transmembrane</keyword>
<feature type="transmembrane region" description="Helical" evidence="1">
    <location>
        <begin position="30"/>
        <end position="50"/>
    </location>
</feature>
<feature type="transmembrane region" description="Helical" evidence="1">
    <location>
        <begin position="329"/>
        <end position="347"/>
    </location>
</feature>
<dbReference type="VEuPathDB" id="TriTrypDB:BSAL_71675"/>
<feature type="transmembrane region" description="Helical" evidence="1">
    <location>
        <begin position="464"/>
        <end position="490"/>
    </location>
</feature>
<reference evidence="4" key="1">
    <citation type="submission" date="2015-09" db="EMBL/GenBank/DDBJ databases">
        <authorList>
            <consortium name="Pathogen Informatics"/>
        </authorList>
    </citation>
    <scope>NUCLEOTIDE SEQUENCE [LARGE SCALE GENOMIC DNA]</scope>
    <source>
        <strain evidence="4">Lake Konstanz</strain>
    </source>
</reference>
<keyword evidence="1" id="KW-0472">Membrane</keyword>
<feature type="domain" description="Fungal lipase-type" evidence="2">
    <location>
        <begin position="693"/>
        <end position="773"/>
    </location>
</feature>
<feature type="transmembrane region" description="Helical" evidence="1">
    <location>
        <begin position="264"/>
        <end position="283"/>
    </location>
</feature>
<evidence type="ECO:0000313" key="4">
    <source>
        <dbReference type="Proteomes" id="UP000051952"/>
    </source>
</evidence>
<evidence type="ECO:0000259" key="2">
    <source>
        <dbReference type="Pfam" id="PF01764"/>
    </source>
</evidence>
<dbReference type="OMA" id="EMERRPF"/>
<dbReference type="SUPFAM" id="SSF53474">
    <property type="entry name" value="alpha/beta-Hydrolases"/>
    <property type="match status" value="1"/>
</dbReference>
<keyword evidence="4" id="KW-1185">Reference proteome</keyword>
<feature type="transmembrane region" description="Helical" evidence="1">
    <location>
        <begin position="191"/>
        <end position="211"/>
    </location>
</feature>
<dbReference type="InterPro" id="IPR051218">
    <property type="entry name" value="Sec_MonoDiacylglyc_Lipase"/>
</dbReference>
<dbReference type="OrthoDB" id="58570at2759"/>
<dbReference type="InterPro" id="IPR029058">
    <property type="entry name" value="AB_hydrolase_fold"/>
</dbReference>
<sequence>MAALNHLTRSLFAVVKFLYFPDEFIMYSDVLVRSLFTLYYLPIMAVAIALTHSVLQSIVYSTIVPLSWDLEVLANAAAAAGDRGEYGAKWLQVWSELFIKLIPCCGLGGAVIVIGHKATNAVGEAMVDCFSKIDDKDYPLLAARLEFVLQKDSRRKTFALAFVLVFAAFAGAFYSNYLFVWSARDTEVLVAAWAIIFAQAGFVTATALATYDRKVTPRFYKHFVGAWWQGTIHRIRHLSIEMVICLGIYWLLKRGAVDTMALCVEVLLYLNLPHLFGFLVLSFTESSARMLQSIFWLNRHREEVPSIVLLVTPQQTMILFSLWWFKFHPVALCLFTGLTFLLCSRAIQLLRQFDTFGDDGSVLWKERDSGERIPPHIAALLEDAHERRHPVPSMVSLDFSLDLAKMTMKIRNRDDLISIERIPSPNPRGKGLRSYNFFSFAFPRLATMQSAAAYGGARFRNVRVFLRSITITLLLAFVFIVAGVIVQAAFPSLRPLPVKVIEDGQNRLIFDHYIVQLELNRNPNSAALEALSVSDEYPALCNRNTKDTNAWELAVLSMVVYVSTQSDQSKILNFLYDRDSFDWVLATHLEESANRDVFNGFTEFFSPRRNLTVVSVRGTDLTSFADVLQDVNMFFEVSLYHILSSIVPGAGLLPEELVSDFILLSSGAESIGKTYHWSFGRKSRTDSDVLANYYDVVDSHVATLLNSGHKNIIVTGHSLGGAIAQVVGTRLGIEAVGFSSPGLKLSHRKFGVTLSNLQKFTTTVVSSNDIVPLIGGPAGEVHHTECGASRRELCHAMENMVSTLWTSCPSVRRLFPHLTLVRSSSFRHT</sequence>
<gene>
    <name evidence="3" type="ORF">BSAL_71675</name>
</gene>
<keyword evidence="1" id="KW-1133">Transmembrane helix</keyword>
<dbReference type="Pfam" id="PF01764">
    <property type="entry name" value="Lipase_3"/>
    <property type="match status" value="1"/>
</dbReference>
<protein>
    <submittedName>
        <fullName evidence="3">Lipase, putative</fullName>
    </submittedName>
</protein>
<accession>A0A0S4IW88</accession>
<dbReference type="EMBL" id="CYKH01000561">
    <property type="protein sequence ID" value="CUG06112.1"/>
    <property type="molecule type" value="Genomic_DNA"/>
</dbReference>
<dbReference type="PANTHER" id="PTHR45856:SF11">
    <property type="entry name" value="FUNGAL LIPASE-LIKE DOMAIN-CONTAINING PROTEIN"/>
    <property type="match status" value="1"/>
</dbReference>
<name>A0A0S4IW88_BODSA</name>
<dbReference type="AlphaFoldDB" id="A0A0S4IW88"/>
<evidence type="ECO:0000256" key="1">
    <source>
        <dbReference type="SAM" id="Phobius"/>
    </source>
</evidence>
<dbReference type="GO" id="GO:0006629">
    <property type="term" value="P:lipid metabolic process"/>
    <property type="evidence" value="ECO:0007669"/>
    <property type="project" value="InterPro"/>
</dbReference>
<proteinExistence type="predicted"/>
<evidence type="ECO:0000313" key="3">
    <source>
        <dbReference type="EMBL" id="CUG06112.1"/>
    </source>
</evidence>
<dbReference type="Gene3D" id="3.40.50.1820">
    <property type="entry name" value="alpha/beta hydrolase"/>
    <property type="match status" value="1"/>
</dbReference>
<organism evidence="3 4">
    <name type="scientific">Bodo saltans</name>
    <name type="common">Flagellated protozoan</name>
    <dbReference type="NCBI Taxonomy" id="75058"/>
    <lineage>
        <taxon>Eukaryota</taxon>
        <taxon>Discoba</taxon>
        <taxon>Euglenozoa</taxon>
        <taxon>Kinetoplastea</taxon>
        <taxon>Metakinetoplastina</taxon>
        <taxon>Eubodonida</taxon>
        <taxon>Bodonidae</taxon>
        <taxon>Bodo</taxon>
    </lineage>
</organism>
<dbReference type="Proteomes" id="UP000051952">
    <property type="component" value="Unassembled WGS sequence"/>
</dbReference>
<dbReference type="PANTHER" id="PTHR45856">
    <property type="entry name" value="ALPHA/BETA-HYDROLASES SUPERFAMILY PROTEIN"/>
    <property type="match status" value="1"/>
</dbReference>
<feature type="transmembrane region" description="Helical" evidence="1">
    <location>
        <begin position="158"/>
        <end position="179"/>
    </location>
</feature>
<dbReference type="InterPro" id="IPR002921">
    <property type="entry name" value="Fungal_lipase-type"/>
</dbReference>